<evidence type="ECO:0000259" key="6">
    <source>
        <dbReference type="Pfam" id="PF00931"/>
    </source>
</evidence>
<keyword evidence="4" id="KW-0611">Plant defense</keyword>
<keyword evidence="2" id="KW-0433">Leucine-rich repeat</keyword>
<evidence type="ECO:0000256" key="5">
    <source>
        <dbReference type="ARBA" id="ARBA00022840"/>
    </source>
</evidence>
<dbReference type="PRINTS" id="PR00364">
    <property type="entry name" value="DISEASERSIST"/>
</dbReference>
<dbReference type="AlphaFoldDB" id="A0AA35YEB1"/>
<accession>A0AA35YEB1</accession>
<keyword evidence="8" id="KW-1185">Reference proteome</keyword>
<keyword evidence="5" id="KW-0067">ATP-binding</keyword>
<dbReference type="GO" id="GO:0043531">
    <property type="term" value="F:ADP binding"/>
    <property type="evidence" value="ECO:0007669"/>
    <property type="project" value="InterPro"/>
</dbReference>
<protein>
    <recommendedName>
        <fullName evidence="6">NB-ARC domain-containing protein</fullName>
    </recommendedName>
</protein>
<evidence type="ECO:0000256" key="4">
    <source>
        <dbReference type="ARBA" id="ARBA00022821"/>
    </source>
</evidence>
<dbReference type="InterPro" id="IPR036388">
    <property type="entry name" value="WH-like_DNA-bd_sf"/>
</dbReference>
<dbReference type="SUPFAM" id="SSF52540">
    <property type="entry name" value="P-loop containing nucleoside triphosphate hydrolases"/>
    <property type="match status" value="1"/>
</dbReference>
<organism evidence="7 8">
    <name type="scientific">Lactuca saligna</name>
    <name type="common">Willowleaf lettuce</name>
    <dbReference type="NCBI Taxonomy" id="75948"/>
    <lineage>
        <taxon>Eukaryota</taxon>
        <taxon>Viridiplantae</taxon>
        <taxon>Streptophyta</taxon>
        <taxon>Embryophyta</taxon>
        <taxon>Tracheophyta</taxon>
        <taxon>Spermatophyta</taxon>
        <taxon>Magnoliopsida</taxon>
        <taxon>eudicotyledons</taxon>
        <taxon>Gunneridae</taxon>
        <taxon>Pentapetalae</taxon>
        <taxon>asterids</taxon>
        <taxon>campanulids</taxon>
        <taxon>Asterales</taxon>
        <taxon>Asteraceae</taxon>
        <taxon>Cichorioideae</taxon>
        <taxon>Cichorieae</taxon>
        <taxon>Lactucinae</taxon>
        <taxon>Lactuca</taxon>
    </lineage>
</organism>
<evidence type="ECO:0000256" key="1">
    <source>
        <dbReference type="ARBA" id="ARBA00008894"/>
    </source>
</evidence>
<dbReference type="Gene3D" id="3.40.50.300">
    <property type="entry name" value="P-loop containing nucleotide triphosphate hydrolases"/>
    <property type="match status" value="1"/>
</dbReference>
<dbReference type="Gene3D" id="1.10.10.10">
    <property type="entry name" value="Winged helix-like DNA-binding domain superfamily/Winged helix DNA-binding domain"/>
    <property type="match status" value="1"/>
</dbReference>
<comment type="similarity">
    <text evidence="1">Belongs to the disease resistance NB-LRR family.</text>
</comment>
<proteinExistence type="inferred from homology"/>
<dbReference type="Gene3D" id="1.10.8.430">
    <property type="entry name" value="Helical domain of apoptotic protease-activating factors"/>
    <property type="match status" value="1"/>
</dbReference>
<sequence>MVCRSHQKLEYWKMEFVSTISGPIVESLMVPMKKQLGYLFSSTKHVRNMNTKMKQLDFTSSDVKKHMDADNRSYLEIPTRVPGWLEEVEKIKIEAQIISSTGNGCFNMKIRYRAGRNAFKIKEEMESLMDENSKIIWTDAPKPLGKVNSKIASSFAPSDGDAQNHFKSREKTFKDTLGFLQRNHKIQMIAICGMGGVGRTMMMEQLKKTAGDTKMFDYVLKVVIGQQINMFSIQQALAEYISLPLTEMNTTTRAERLRISFTNMAEREQKVLVILDDVWEMIKLNDIGLNPLPNGFKLLLTSRYEKICTEIAAGYSDLKIVRVEVMEEPEAQNFFWKITGALKQHDKELNKIRTKIVRRCGFLPLAINLIAIRLKFEEKVAWRDTLRRLENKNLDYVQESIKISYDYIKEEDEKHIFLLCGLFPDDFNIPIEELTRYAWGLRLLNGVSTFGEARDRTDTCVQSLKKANLLMDSDYIGCVKMHDLVLDFVLGRVSKGDHPWVINHGDNLEWSSAEMSESCKRIFITCTGMSEFPSDSKYPNLALLRLMHGDKSLKFPEDFSKKKENLEVIVYENMQYPLLPGSLQCSNKLRILVFHRCPLMFDFSV</sequence>
<dbReference type="Proteomes" id="UP001177003">
    <property type="component" value="Chromosome 2"/>
</dbReference>
<feature type="domain" description="NB-ARC" evidence="6">
    <location>
        <begin position="170"/>
        <end position="339"/>
    </location>
</feature>
<name>A0AA35YEB1_LACSI</name>
<keyword evidence="5" id="KW-0547">Nucleotide-binding</keyword>
<dbReference type="PANTHER" id="PTHR33463">
    <property type="entry name" value="NB-ARC DOMAIN-CONTAINING PROTEIN-RELATED"/>
    <property type="match status" value="1"/>
</dbReference>
<evidence type="ECO:0000313" key="7">
    <source>
        <dbReference type="EMBL" id="CAI9270333.1"/>
    </source>
</evidence>
<dbReference type="InterPro" id="IPR050905">
    <property type="entry name" value="Plant_NBS-LRR"/>
</dbReference>
<evidence type="ECO:0000256" key="3">
    <source>
        <dbReference type="ARBA" id="ARBA00022737"/>
    </source>
</evidence>
<reference evidence="7" key="1">
    <citation type="submission" date="2023-04" db="EMBL/GenBank/DDBJ databases">
        <authorList>
            <person name="Vijverberg K."/>
            <person name="Xiong W."/>
            <person name="Schranz E."/>
        </authorList>
    </citation>
    <scope>NUCLEOTIDE SEQUENCE</scope>
</reference>
<keyword evidence="3" id="KW-0677">Repeat</keyword>
<evidence type="ECO:0000256" key="2">
    <source>
        <dbReference type="ARBA" id="ARBA00022614"/>
    </source>
</evidence>
<dbReference type="InterPro" id="IPR042197">
    <property type="entry name" value="Apaf_helical"/>
</dbReference>
<dbReference type="PANTHER" id="PTHR33463:SF222">
    <property type="entry name" value="NB-ARC-RELATED"/>
    <property type="match status" value="1"/>
</dbReference>
<dbReference type="EMBL" id="OX465078">
    <property type="protein sequence ID" value="CAI9270333.1"/>
    <property type="molecule type" value="Genomic_DNA"/>
</dbReference>
<dbReference type="Pfam" id="PF00931">
    <property type="entry name" value="NB-ARC"/>
    <property type="match status" value="1"/>
</dbReference>
<evidence type="ECO:0000313" key="8">
    <source>
        <dbReference type="Proteomes" id="UP001177003"/>
    </source>
</evidence>
<dbReference type="InterPro" id="IPR002182">
    <property type="entry name" value="NB-ARC"/>
</dbReference>
<gene>
    <name evidence="7" type="ORF">LSALG_LOCUS10651</name>
</gene>
<dbReference type="InterPro" id="IPR027417">
    <property type="entry name" value="P-loop_NTPase"/>
</dbReference>
<dbReference type="GO" id="GO:0006952">
    <property type="term" value="P:defense response"/>
    <property type="evidence" value="ECO:0007669"/>
    <property type="project" value="UniProtKB-KW"/>
</dbReference>
<dbReference type="GO" id="GO:0005524">
    <property type="term" value="F:ATP binding"/>
    <property type="evidence" value="ECO:0007669"/>
    <property type="project" value="UniProtKB-KW"/>
</dbReference>